<dbReference type="EMBL" id="BONQ01000117">
    <property type="protein sequence ID" value="GIG49334.1"/>
    <property type="molecule type" value="Genomic_DNA"/>
</dbReference>
<evidence type="ECO:0000256" key="2">
    <source>
        <dbReference type="SAM" id="Phobius"/>
    </source>
</evidence>
<accession>A0A919PSG3</accession>
<feature type="region of interest" description="Disordered" evidence="1">
    <location>
        <begin position="1"/>
        <end position="34"/>
    </location>
</feature>
<dbReference type="AlphaFoldDB" id="A0A919PSG3"/>
<proteinExistence type="predicted"/>
<organism evidence="3 4">
    <name type="scientific">Dactylosporangium siamense</name>
    <dbReference type="NCBI Taxonomy" id="685454"/>
    <lineage>
        <taxon>Bacteria</taxon>
        <taxon>Bacillati</taxon>
        <taxon>Actinomycetota</taxon>
        <taxon>Actinomycetes</taxon>
        <taxon>Micromonosporales</taxon>
        <taxon>Micromonosporaceae</taxon>
        <taxon>Dactylosporangium</taxon>
    </lineage>
</organism>
<keyword evidence="2" id="KW-0812">Transmembrane</keyword>
<protein>
    <submittedName>
        <fullName evidence="3">Uncharacterized protein</fullName>
    </submittedName>
</protein>
<keyword evidence="4" id="KW-1185">Reference proteome</keyword>
<evidence type="ECO:0000313" key="4">
    <source>
        <dbReference type="Proteomes" id="UP000660611"/>
    </source>
</evidence>
<name>A0A919PSG3_9ACTN</name>
<sequence>MSTEPGNTGPARNGPARNEPARNEPARNGPVDTLPFLDERLAGRLTDVAAAAPDRLGVTFEELRRRGARRRRTRIGVASAAVLLVAGGTTGGILSGALGAGLSGGSGNGSGGGATVGAPPATAGAAGRPSAGASSEGYPGYAVVGPVTTIDTGEAVAGGTLAIWFAVYDSRFVQAVGQRGPDGKLDLMGITNDPDVTGTGPGDVGFHAGWDVGSHPDRFFTGYVVGDVTAVTLTIDGVPTKAKVAAWPENPAVHAWWLRVPAVSPVDVRNLVATDAAGTVVASLPEGGVGPG</sequence>
<keyword evidence="2" id="KW-1133">Transmembrane helix</keyword>
<gene>
    <name evidence="3" type="ORF">Dsi01nite_073750</name>
</gene>
<dbReference type="RefSeq" id="WP_203851014.1">
    <property type="nucleotide sequence ID" value="NZ_BAAAVW010000001.1"/>
</dbReference>
<dbReference type="Proteomes" id="UP000660611">
    <property type="component" value="Unassembled WGS sequence"/>
</dbReference>
<reference evidence="3" key="1">
    <citation type="submission" date="2021-01" db="EMBL/GenBank/DDBJ databases">
        <title>Whole genome shotgun sequence of Dactylosporangium siamense NBRC 106093.</title>
        <authorList>
            <person name="Komaki H."/>
            <person name="Tamura T."/>
        </authorList>
    </citation>
    <scope>NUCLEOTIDE SEQUENCE</scope>
    <source>
        <strain evidence="3">NBRC 106093</strain>
    </source>
</reference>
<comment type="caution">
    <text evidence="3">The sequence shown here is derived from an EMBL/GenBank/DDBJ whole genome shotgun (WGS) entry which is preliminary data.</text>
</comment>
<evidence type="ECO:0000313" key="3">
    <source>
        <dbReference type="EMBL" id="GIG49334.1"/>
    </source>
</evidence>
<keyword evidence="2" id="KW-0472">Membrane</keyword>
<feature type="transmembrane region" description="Helical" evidence="2">
    <location>
        <begin position="75"/>
        <end position="98"/>
    </location>
</feature>
<evidence type="ECO:0000256" key="1">
    <source>
        <dbReference type="SAM" id="MobiDB-lite"/>
    </source>
</evidence>